<dbReference type="Pfam" id="PF10168">
    <property type="entry name" value="Nup88"/>
    <property type="match status" value="1"/>
</dbReference>
<dbReference type="PANTHER" id="PTHR13257:SF0">
    <property type="entry name" value="NUCLEAR PORE COMPLEX PROTEIN NUP88"/>
    <property type="match status" value="1"/>
</dbReference>
<name>E4XDW9_OIKDI</name>
<evidence type="ECO:0000313" key="10">
    <source>
        <dbReference type="Proteomes" id="UP000001307"/>
    </source>
</evidence>
<dbReference type="GO" id="GO:0005643">
    <property type="term" value="C:nuclear pore"/>
    <property type="evidence" value="ECO:0007669"/>
    <property type="project" value="UniProtKB-SubCell"/>
</dbReference>
<dbReference type="Proteomes" id="UP000001307">
    <property type="component" value="Unassembled WGS sequence"/>
</dbReference>
<evidence type="ECO:0000256" key="3">
    <source>
        <dbReference type="ARBA" id="ARBA00022816"/>
    </source>
</evidence>
<proteinExistence type="predicted"/>
<dbReference type="InterPro" id="IPR037700">
    <property type="entry name" value="NUP88/NUP82"/>
</dbReference>
<dbReference type="GO" id="GO:0006406">
    <property type="term" value="P:mRNA export from nucleus"/>
    <property type="evidence" value="ECO:0007669"/>
    <property type="project" value="TreeGrafter"/>
</dbReference>
<feature type="coiled-coil region" evidence="8">
    <location>
        <begin position="301"/>
        <end position="328"/>
    </location>
</feature>
<keyword evidence="10" id="KW-1185">Reference proteome</keyword>
<reference evidence="9" key="1">
    <citation type="journal article" date="2010" name="Science">
        <title>Plasticity of animal genome architecture unmasked by rapid evolution of a pelagic tunicate.</title>
        <authorList>
            <person name="Denoeud F."/>
            <person name="Henriet S."/>
            <person name="Mungpakdee S."/>
            <person name="Aury J.M."/>
            <person name="Da Silva C."/>
            <person name="Brinkmann H."/>
            <person name="Mikhaleva J."/>
            <person name="Olsen L.C."/>
            <person name="Jubin C."/>
            <person name="Canestro C."/>
            <person name="Bouquet J.M."/>
            <person name="Danks G."/>
            <person name="Poulain J."/>
            <person name="Campsteijn C."/>
            <person name="Adamski M."/>
            <person name="Cross I."/>
            <person name="Yadetie F."/>
            <person name="Muffato M."/>
            <person name="Louis A."/>
            <person name="Butcher S."/>
            <person name="Tsagkogeorga G."/>
            <person name="Konrad A."/>
            <person name="Singh S."/>
            <person name="Jensen M.F."/>
            <person name="Cong E.H."/>
            <person name="Eikeseth-Otteraa H."/>
            <person name="Noel B."/>
            <person name="Anthouard V."/>
            <person name="Porcel B.M."/>
            <person name="Kachouri-Lafond R."/>
            <person name="Nishino A."/>
            <person name="Ugolini M."/>
            <person name="Chourrout P."/>
            <person name="Nishida H."/>
            <person name="Aasland R."/>
            <person name="Huzurbazar S."/>
            <person name="Westhof E."/>
            <person name="Delsuc F."/>
            <person name="Lehrach H."/>
            <person name="Reinhardt R."/>
            <person name="Weissenbach J."/>
            <person name="Roy S.W."/>
            <person name="Artiguenave F."/>
            <person name="Postlethwait J.H."/>
            <person name="Manak J.R."/>
            <person name="Thompson E.M."/>
            <person name="Jaillon O."/>
            <person name="Du Pasquier L."/>
            <person name="Boudinot P."/>
            <person name="Liberles D.A."/>
            <person name="Volff J.N."/>
            <person name="Philippe H."/>
            <person name="Lenhard B."/>
            <person name="Roest Crollius H."/>
            <person name="Wincker P."/>
            <person name="Chourrout D."/>
        </authorList>
    </citation>
    <scope>NUCLEOTIDE SEQUENCE [LARGE SCALE GENOMIC DNA]</scope>
</reference>
<keyword evidence="7" id="KW-0539">Nucleus</keyword>
<evidence type="ECO:0000256" key="8">
    <source>
        <dbReference type="SAM" id="Coils"/>
    </source>
</evidence>
<gene>
    <name evidence="9" type="ORF">GSOID_T00008368001</name>
</gene>
<dbReference type="InterPro" id="IPR019321">
    <property type="entry name" value="Nucleoporin_Nup88"/>
</dbReference>
<dbReference type="GO" id="GO:0000056">
    <property type="term" value="P:ribosomal small subunit export from nucleus"/>
    <property type="evidence" value="ECO:0007669"/>
    <property type="project" value="InterPro"/>
</dbReference>
<evidence type="ECO:0000256" key="7">
    <source>
        <dbReference type="ARBA" id="ARBA00023242"/>
    </source>
</evidence>
<keyword evidence="3" id="KW-0509">mRNA transport</keyword>
<keyword evidence="5" id="KW-0811">Translocation</keyword>
<evidence type="ECO:0000313" key="9">
    <source>
        <dbReference type="EMBL" id="CBY19358.1"/>
    </source>
</evidence>
<evidence type="ECO:0000256" key="4">
    <source>
        <dbReference type="ARBA" id="ARBA00022927"/>
    </source>
</evidence>
<accession>E4XDW9</accession>
<evidence type="ECO:0000256" key="6">
    <source>
        <dbReference type="ARBA" id="ARBA00023132"/>
    </source>
</evidence>
<comment type="subcellular location">
    <subcellularLocation>
        <location evidence="1">Nucleus</location>
        <location evidence="1">Nuclear pore complex</location>
    </subcellularLocation>
</comment>
<keyword evidence="2" id="KW-0813">Transport</keyword>
<evidence type="ECO:0000256" key="2">
    <source>
        <dbReference type="ARBA" id="ARBA00022448"/>
    </source>
</evidence>
<dbReference type="AlphaFoldDB" id="E4XDW9"/>
<evidence type="ECO:0000256" key="1">
    <source>
        <dbReference type="ARBA" id="ARBA00004567"/>
    </source>
</evidence>
<dbReference type="GO" id="GO:0000055">
    <property type="term" value="P:ribosomal large subunit export from nucleus"/>
    <property type="evidence" value="ECO:0007669"/>
    <property type="project" value="InterPro"/>
</dbReference>
<dbReference type="EMBL" id="FN653040">
    <property type="protein sequence ID" value="CBY19358.1"/>
    <property type="molecule type" value="Genomic_DNA"/>
</dbReference>
<protein>
    <submittedName>
        <fullName evidence="9">Uncharacterized protein</fullName>
    </submittedName>
</protein>
<dbReference type="GO" id="GO:0017056">
    <property type="term" value="F:structural constituent of nuclear pore"/>
    <property type="evidence" value="ECO:0007669"/>
    <property type="project" value="InterPro"/>
</dbReference>
<dbReference type="PANTHER" id="PTHR13257">
    <property type="entry name" value="NUCLEOPORIN NUP84-RELATED"/>
    <property type="match status" value="1"/>
</dbReference>
<keyword evidence="4" id="KW-0653">Protein transport</keyword>
<dbReference type="GO" id="GO:0006606">
    <property type="term" value="P:protein import into nucleus"/>
    <property type="evidence" value="ECO:0007669"/>
    <property type="project" value="TreeGrafter"/>
</dbReference>
<keyword evidence="6" id="KW-0906">Nuclear pore complex</keyword>
<sequence length="375" mass="42127">MKLIRIEKFWLEFCRILIQEDIFVAATQQMAVHFLLIENEAIVVEKVEIAVSDSTDDQIQILLDRSCNTRYFIFSETGLNCVSLNWVDDMRDSGKIPESNASTIEVLITHANEKGAKINGTALCLDRAPNSVSFDGPTCCSAMSNGTAFFIPLLSLPSVLCVAKSDSTRKPPKIPDNIIEKLKSMLSKPPTYLLPANGASLSTQEKIKIVAKVIAEMKTEHLARGKATREAINEHLDVLKRDYKEQSQSLSNIESDKKDLRSSAERIGDRIESVIDKQRQLEERLINVMVQLGQGRMTEAEKNAAKELRETERQLQVHKQTISRLKRMSAKLPHAEEKKQKPVASGSLLMRPLTDTSEKINDLVREIKSLKLELS</sequence>
<dbReference type="InParanoid" id="E4XDW9"/>
<evidence type="ECO:0000256" key="5">
    <source>
        <dbReference type="ARBA" id="ARBA00023010"/>
    </source>
</evidence>
<organism evidence="9">
    <name type="scientific">Oikopleura dioica</name>
    <name type="common">Tunicate</name>
    <dbReference type="NCBI Taxonomy" id="34765"/>
    <lineage>
        <taxon>Eukaryota</taxon>
        <taxon>Metazoa</taxon>
        <taxon>Chordata</taxon>
        <taxon>Tunicata</taxon>
        <taxon>Appendicularia</taxon>
        <taxon>Copelata</taxon>
        <taxon>Oikopleuridae</taxon>
        <taxon>Oikopleura</taxon>
    </lineage>
</organism>
<keyword evidence="8" id="KW-0175">Coiled coil</keyword>